<feature type="domain" description="OLD protein-like TOPRIM" evidence="2">
    <location>
        <begin position="474"/>
        <end position="539"/>
    </location>
</feature>
<dbReference type="PATRIC" id="fig|1612624.7.peg.5273"/>
<dbReference type="EMBL" id="LGLV01000010">
    <property type="protein sequence ID" value="OBZ94462.1"/>
    <property type="molecule type" value="Genomic_DNA"/>
</dbReference>
<keyword evidence="3" id="KW-0378">Hydrolase</keyword>
<evidence type="ECO:0000313" key="3">
    <source>
        <dbReference type="EMBL" id="OBZ94462.1"/>
    </source>
</evidence>
<keyword evidence="4" id="KW-1185">Reference proteome</keyword>
<dbReference type="AlphaFoldDB" id="A0A1C7NZM1"/>
<evidence type="ECO:0000259" key="2">
    <source>
        <dbReference type="Pfam" id="PF20469"/>
    </source>
</evidence>
<dbReference type="CDD" id="cd01026">
    <property type="entry name" value="TOPRIM_OLD"/>
    <property type="match status" value="1"/>
</dbReference>
<evidence type="ECO:0000259" key="1">
    <source>
        <dbReference type="Pfam" id="PF13175"/>
    </source>
</evidence>
<feature type="domain" description="Endonuclease GajA/Old nuclease/RecF-like AAA" evidence="1">
    <location>
        <begin position="1"/>
        <end position="405"/>
    </location>
</feature>
<accession>A0A1C7NZM1</accession>
<dbReference type="InterPro" id="IPR034139">
    <property type="entry name" value="TOPRIM_OLD"/>
</dbReference>
<dbReference type="InterPro" id="IPR027417">
    <property type="entry name" value="P-loop_NTPase"/>
</dbReference>
<dbReference type="SUPFAM" id="SSF52540">
    <property type="entry name" value="P-loop containing nucleoside triphosphate hydrolases"/>
    <property type="match status" value="1"/>
</dbReference>
<dbReference type="Pfam" id="PF20469">
    <property type="entry name" value="OLD-like_TOPRIM"/>
    <property type="match status" value="1"/>
</dbReference>
<name>A0A1C7NZM1_9HYPH</name>
<dbReference type="Pfam" id="PF13175">
    <property type="entry name" value="AAA_15"/>
    <property type="match status" value="1"/>
</dbReference>
<reference evidence="3 4" key="1">
    <citation type="journal article" date="2016" name="Syst. Appl. Microbiol.">
        <title>Pararhizobium polonicum sp. nov. isolated from tumors on stone fruit rootstocks.</title>
        <authorList>
            <person name="Pulawska J."/>
            <person name="Kuzmanovic N."/>
            <person name="Willems A."/>
            <person name="Pothier J.F."/>
        </authorList>
    </citation>
    <scope>NUCLEOTIDE SEQUENCE [LARGE SCALE GENOMIC DNA]</scope>
    <source>
        <strain evidence="3 4">F5.1</strain>
    </source>
</reference>
<dbReference type="STRING" id="1612624.ADU59_16700"/>
<dbReference type="InterPro" id="IPR041685">
    <property type="entry name" value="AAA_GajA/Old/RecF-like"/>
</dbReference>
<dbReference type="RefSeq" id="WP_068955422.1">
    <property type="nucleotide sequence ID" value="NZ_LGLV01000010.1"/>
</dbReference>
<dbReference type="PANTHER" id="PTHR43581:SF4">
    <property type="entry name" value="ATP_GTP PHOSPHATASE"/>
    <property type="match status" value="1"/>
</dbReference>
<dbReference type="InterPro" id="IPR051396">
    <property type="entry name" value="Bact_Antivir_Def_Nuclease"/>
</dbReference>
<proteinExistence type="predicted"/>
<dbReference type="OrthoDB" id="9789856at2"/>
<dbReference type="Gene3D" id="3.40.50.300">
    <property type="entry name" value="P-loop containing nucleotide triphosphate hydrolases"/>
    <property type="match status" value="1"/>
</dbReference>
<evidence type="ECO:0000313" key="4">
    <source>
        <dbReference type="Proteomes" id="UP000093111"/>
    </source>
</evidence>
<gene>
    <name evidence="3" type="ORF">ADU59_16700</name>
</gene>
<comment type="caution">
    <text evidence="3">The sequence shown here is derived from an EMBL/GenBank/DDBJ whole genome shotgun (WGS) entry which is preliminary data.</text>
</comment>
<sequence length="659" mass="73056">MQLERARIKNFRSLKDIDVQFGAHTALIGGNGAGKSSILKAVEKFYSSSKVCELDDFFGRNPNAPIEIELTFKSLNERELEAFDDRVRDSKLVVTRIFDGTANSGRYHGVTLQNSDFVAVRSHVTANPKRDAYRALRETNPVYAALPAANSAIAVDQALLAWEAAHPEQLQLLPDDGQFFGFQNNSRGKLQQHTSFVFIPAVREASADAADGKSSVIGRLLELLVRSQILKRREIQEFKQEMTERYQRLVAPENMPELGALAGTLTTDLRNLYRDAQVSLAWREVGEMPVPLPMADVSLEDDGFGGPVDRQGHGLQRAFIFTLLQHLARTATEETNAEDGQENPNNENAPLAPTLILAIEEPELYQHPTKQRHFAEVLRDLSNGTLPGARGHTQVLFGSHSPMFISMGKPEEVRLVRRVTPLDGGLKECALQSLDLANVARKLERGWGKEPGTFNVQTLTPRLHILGTELAEGFFAAGVVLVEGRSDKAALTAAARMLGVSFESAGIAILSVEGKGNLDRPLVIFRELGIPTFPLWDCDQDKAPRDRKVDINLALLKLADLDGNPELPPETNHVGMTFAHFAETLERKIKEDLTPPVHEACLAVVCEPFGLTPSNETHKVPEVMFGILRLAREQGHECAMLLELVRAIWRFFRNEEIQP</sequence>
<organism evidence="3 4">
    <name type="scientific">Pararhizobium polonicum</name>
    <dbReference type="NCBI Taxonomy" id="1612624"/>
    <lineage>
        <taxon>Bacteria</taxon>
        <taxon>Pseudomonadati</taxon>
        <taxon>Pseudomonadota</taxon>
        <taxon>Alphaproteobacteria</taxon>
        <taxon>Hyphomicrobiales</taxon>
        <taxon>Rhizobiaceae</taxon>
        <taxon>Rhizobium/Agrobacterium group</taxon>
        <taxon>Pararhizobium</taxon>
    </lineage>
</organism>
<protein>
    <submittedName>
        <fullName evidence="3">ATP-dependent endonuclease</fullName>
    </submittedName>
</protein>
<dbReference type="GO" id="GO:0004519">
    <property type="term" value="F:endonuclease activity"/>
    <property type="evidence" value="ECO:0007669"/>
    <property type="project" value="UniProtKB-KW"/>
</dbReference>
<keyword evidence="3" id="KW-0255">Endonuclease</keyword>
<keyword evidence="3" id="KW-0540">Nuclease</keyword>
<dbReference type="PANTHER" id="PTHR43581">
    <property type="entry name" value="ATP/GTP PHOSPHATASE"/>
    <property type="match status" value="1"/>
</dbReference>
<dbReference type="Proteomes" id="UP000093111">
    <property type="component" value="Unassembled WGS sequence"/>
</dbReference>